<dbReference type="NCBIfam" id="NF010047">
    <property type="entry name" value="PRK13523.1"/>
    <property type="match status" value="1"/>
</dbReference>
<dbReference type="EC" id="1.6.99.1" evidence="7"/>
<dbReference type="InterPro" id="IPR044152">
    <property type="entry name" value="YqjM-like"/>
</dbReference>
<keyword evidence="5 7" id="KW-0521">NADP</keyword>
<dbReference type="HAMAP" id="MF_01614">
    <property type="entry name" value="NamA"/>
    <property type="match status" value="1"/>
</dbReference>
<feature type="domain" description="NADH:flavin oxidoreductase/NADH oxidase N-terminal" evidence="8">
    <location>
        <begin position="6"/>
        <end position="325"/>
    </location>
</feature>
<evidence type="ECO:0000313" key="10">
    <source>
        <dbReference type="Proteomes" id="UP000628775"/>
    </source>
</evidence>
<dbReference type="EMBL" id="BMIR01000006">
    <property type="protein sequence ID" value="GGE37873.1"/>
    <property type="molecule type" value="Genomic_DNA"/>
</dbReference>
<protein>
    <recommendedName>
        <fullName evidence="7">NADPH dehydrogenase</fullName>
        <ecNumber evidence="7">1.6.99.1</ecNumber>
    </recommendedName>
</protein>
<sequence length="340" mass="37646">MSTKALFSPYTVRNVTLKNRIVMSPMCMYSCHKEDGKVNSWHLTHYTSRAVGQVGLVIVEATAVTAQGRISPHDLGIWDDSHIEGLKQLVDLNHEHGSKMGIQLAHAGRKAQLEETIIAPSSISFDNMKTPEAMTTTQIAETIEAFKQGARRAKEAGFDVIELHAAHGYLIHQFLSPIANQRNDEYGGSKENRYRILGEVIDAVRSVWAGPLFVRVSANDYLENGLTPDDHVYFAERMKAQGVDLIDTSSGAIAPAAIDAFPGYQVPYAEKIRHEAEIATGAVGLILNAVQAEEILKNGRADLILLARELLRDPYWPYHAAKELNVEIEGPKQYTRGWGM</sequence>
<feature type="binding site" evidence="7">
    <location>
        <position position="61"/>
    </location>
    <ligand>
        <name>FMN</name>
        <dbReference type="ChEBI" id="CHEBI:58210"/>
    </ligand>
</feature>
<evidence type="ECO:0000256" key="2">
    <source>
        <dbReference type="ARBA" id="ARBA00022575"/>
    </source>
</evidence>
<evidence type="ECO:0000256" key="1">
    <source>
        <dbReference type="ARBA" id="ARBA00001917"/>
    </source>
</evidence>
<feature type="binding site" evidence="7">
    <location>
        <position position="29"/>
    </location>
    <ligand>
        <name>substrate</name>
    </ligand>
</feature>
<proteinExistence type="inferred from homology"/>
<dbReference type="GO" id="GO:0003959">
    <property type="term" value="F:NADPH dehydrogenase activity"/>
    <property type="evidence" value="ECO:0007669"/>
    <property type="project" value="UniProtKB-UniRule"/>
</dbReference>
<feature type="binding site" evidence="7">
    <location>
        <position position="215"/>
    </location>
    <ligand>
        <name>FMN</name>
        <dbReference type="ChEBI" id="CHEBI:58210"/>
    </ligand>
</feature>
<evidence type="ECO:0000256" key="3">
    <source>
        <dbReference type="ARBA" id="ARBA00022630"/>
    </source>
</evidence>
<feature type="binding site" evidence="7">
    <location>
        <position position="103"/>
    </location>
    <ligand>
        <name>FMN</name>
        <dbReference type="ChEBI" id="CHEBI:58210"/>
    </ligand>
</feature>
<dbReference type="InterPro" id="IPR023663">
    <property type="entry name" value="NADPH_DH_bac"/>
</dbReference>
<comment type="subunit">
    <text evidence="7">Homotetramer.</text>
</comment>
<comment type="similarity">
    <text evidence="7">Belongs to the NADH:flavin oxidoreductase/NADH oxidase family. NamA subfamily.</text>
</comment>
<dbReference type="InterPro" id="IPR001155">
    <property type="entry name" value="OxRdtase_FMN_N"/>
</dbReference>
<evidence type="ECO:0000259" key="8">
    <source>
        <dbReference type="Pfam" id="PF00724"/>
    </source>
</evidence>
<organism evidence="9 10">
    <name type="scientific">Pullulanibacillus camelliae</name>
    <dbReference type="NCBI Taxonomy" id="1707096"/>
    <lineage>
        <taxon>Bacteria</taxon>
        <taxon>Bacillati</taxon>
        <taxon>Bacillota</taxon>
        <taxon>Bacilli</taxon>
        <taxon>Bacillales</taxon>
        <taxon>Sporolactobacillaceae</taxon>
        <taxon>Pullulanibacillus</taxon>
    </lineage>
</organism>
<dbReference type="CDD" id="cd02932">
    <property type="entry name" value="OYE_YqiM_FMN"/>
    <property type="match status" value="1"/>
</dbReference>
<dbReference type="RefSeq" id="WP_188691809.1">
    <property type="nucleotide sequence ID" value="NZ_BMIR01000006.1"/>
</dbReference>
<reference evidence="9" key="2">
    <citation type="submission" date="2020-09" db="EMBL/GenBank/DDBJ databases">
        <authorList>
            <person name="Sun Q."/>
            <person name="Zhou Y."/>
        </authorList>
    </citation>
    <scope>NUCLEOTIDE SEQUENCE</scope>
    <source>
        <strain evidence="9">CGMCC 1.15371</strain>
    </source>
</reference>
<reference evidence="9" key="1">
    <citation type="journal article" date="2014" name="Int. J. Syst. Evol. Microbiol.">
        <title>Complete genome sequence of Corynebacterium casei LMG S-19264T (=DSM 44701T), isolated from a smear-ripened cheese.</title>
        <authorList>
            <consortium name="US DOE Joint Genome Institute (JGI-PGF)"/>
            <person name="Walter F."/>
            <person name="Albersmeier A."/>
            <person name="Kalinowski J."/>
            <person name="Ruckert C."/>
        </authorList>
    </citation>
    <scope>NUCLEOTIDE SEQUENCE</scope>
    <source>
        <strain evidence="9">CGMCC 1.15371</strain>
    </source>
</reference>
<gene>
    <name evidence="7 9" type="primary">namA</name>
    <name evidence="9" type="ORF">GCM10011391_15830</name>
</gene>
<keyword evidence="10" id="KW-1185">Reference proteome</keyword>
<dbReference type="GO" id="GO:0010181">
    <property type="term" value="F:FMN binding"/>
    <property type="evidence" value="ECO:0007669"/>
    <property type="project" value="UniProtKB-UniRule"/>
</dbReference>
<feature type="binding site" evidence="7">
    <location>
        <begin position="24"/>
        <end position="27"/>
    </location>
    <ligand>
        <name>FMN</name>
        <dbReference type="ChEBI" id="CHEBI:58210"/>
    </ligand>
</feature>
<comment type="cofactor">
    <cofactor evidence="1 7">
        <name>FMN</name>
        <dbReference type="ChEBI" id="CHEBI:58210"/>
    </cofactor>
</comment>
<name>A0A8J2VRH2_9BACL</name>
<keyword evidence="2 7" id="KW-0216">Detoxification</keyword>
<evidence type="ECO:0000313" key="9">
    <source>
        <dbReference type="EMBL" id="GGE37873.1"/>
    </source>
</evidence>
<keyword evidence="6 7" id="KW-0560">Oxidoreductase</keyword>
<dbReference type="SUPFAM" id="SSF51395">
    <property type="entry name" value="FMN-linked oxidoreductases"/>
    <property type="match status" value="1"/>
</dbReference>
<evidence type="ECO:0000256" key="4">
    <source>
        <dbReference type="ARBA" id="ARBA00022643"/>
    </source>
</evidence>
<dbReference type="PANTHER" id="PTHR43303:SF4">
    <property type="entry name" value="NADPH DEHYDROGENASE C23G7.10C-RELATED"/>
    <property type="match status" value="1"/>
</dbReference>
<comment type="catalytic activity">
    <reaction evidence="7">
        <text>A + NADPH + H(+) = AH2 + NADP(+)</text>
        <dbReference type="Rhea" id="RHEA:13149"/>
        <dbReference type="ChEBI" id="CHEBI:13193"/>
        <dbReference type="ChEBI" id="CHEBI:15378"/>
        <dbReference type="ChEBI" id="CHEBI:17499"/>
        <dbReference type="ChEBI" id="CHEBI:57783"/>
        <dbReference type="ChEBI" id="CHEBI:58349"/>
        <dbReference type="EC" id="1.6.99.1"/>
    </reaction>
</comment>
<comment type="caution">
    <text evidence="9">The sequence shown here is derived from an EMBL/GenBank/DDBJ whole genome shotgun (WGS) entry which is preliminary data.</text>
</comment>
<dbReference type="GO" id="GO:0009636">
    <property type="term" value="P:response to toxic substance"/>
    <property type="evidence" value="ECO:0007669"/>
    <property type="project" value="UniProtKB-KW"/>
</dbReference>
<dbReference type="GO" id="GO:0050661">
    <property type="term" value="F:NADP binding"/>
    <property type="evidence" value="ECO:0007669"/>
    <property type="project" value="UniProtKB-UniRule"/>
</dbReference>
<evidence type="ECO:0000256" key="5">
    <source>
        <dbReference type="ARBA" id="ARBA00022857"/>
    </source>
</evidence>
<evidence type="ECO:0000256" key="6">
    <source>
        <dbReference type="ARBA" id="ARBA00023002"/>
    </source>
</evidence>
<feature type="binding site" evidence="7">
    <location>
        <begin position="164"/>
        <end position="167"/>
    </location>
    <ligand>
        <name>substrate</name>
    </ligand>
</feature>
<keyword evidence="4 7" id="KW-0288">FMN</keyword>
<evidence type="ECO:0000256" key="7">
    <source>
        <dbReference type="HAMAP-Rule" id="MF_01614"/>
    </source>
</evidence>
<dbReference type="Gene3D" id="3.20.20.70">
    <property type="entry name" value="Aldolase class I"/>
    <property type="match status" value="1"/>
</dbReference>
<dbReference type="InterPro" id="IPR013785">
    <property type="entry name" value="Aldolase_TIM"/>
</dbReference>
<dbReference type="AlphaFoldDB" id="A0A8J2VRH2"/>
<feature type="binding site" evidence="7">
    <location>
        <begin position="307"/>
        <end position="308"/>
    </location>
    <ligand>
        <name>FMN</name>
        <dbReference type="ChEBI" id="CHEBI:58210"/>
    </ligand>
</feature>
<dbReference type="PANTHER" id="PTHR43303">
    <property type="entry name" value="NADPH DEHYDROGENASE C23G7.10C-RELATED"/>
    <property type="match status" value="1"/>
</dbReference>
<accession>A0A8J2VRH2</accession>
<keyword evidence="3 7" id="KW-0285">Flavoprotein</keyword>
<dbReference type="Proteomes" id="UP000628775">
    <property type="component" value="Unassembled WGS sequence"/>
</dbReference>
<comment type="function">
    <text evidence="7">Catalyzes the reduction of the double bond of an array of alpha,beta-unsaturated aldehydes and ketones. It also reduces the nitro group of nitroester and nitroaromatic compounds. It could have a role in detoxification processes.</text>
</comment>
<dbReference type="Pfam" id="PF00724">
    <property type="entry name" value="Oxidored_FMN"/>
    <property type="match status" value="1"/>
</dbReference>